<evidence type="ECO:0000313" key="1">
    <source>
        <dbReference type="EMBL" id="JAH51588.1"/>
    </source>
</evidence>
<name>A0A0E9TFT1_ANGAN</name>
<reference evidence="1" key="1">
    <citation type="submission" date="2014-11" db="EMBL/GenBank/DDBJ databases">
        <authorList>
            <person name="Amaro Gonzalez C."/>
        </authorList>
    </citation>
    <scope>NUCLEOTIDE SEQUENCE</scope>
</reference>
<sequence length="36" mass="4310">MLTLLFYCVLVLNKIRINGFRGKRDLLILPKQMFLE</sequence>
<accession>A0A0E9TFT1</accession>
<protein>
    <submittedName>
        <fullName evidence="1">Uncharacterized protein</fullName>
    </submittedName>
</protein>
<dbReference type="AlphaFoldDB" id="A0A0E9TFT1"/>
<dbReference type="EMBL" id="GBXM01056989">
    <property type="protein sequence ID" value="JAH51588.1"/>
    <property type="molecule type" value="Transcribed_RNA"/>
</dbReference>
<proteinExistence type="predicted"/>
<organism evidence="1">
    <name type="scientific">Anguilla anguilla</name>
    <name type="common">European freshwater eel</name>
    <name type="synonym">Muraena anguilla</name>
    <dbReference type="NCBI Taxonomy" id="7936"/>
    <lineage>
        <taxon>Eukaryota</taxon>
        <taxon>Metazoa</taxon>
        <taxon>Chordata</taxon>
        <taxon>Craniata</taxon>
        <taxon>Vertebrata</taxon>
        <taxon>Euteleostomi</taxon>
        <taxon>Actinopterygii</taxon>
        <taxon>Neopterygii</taxon>
        <taxon>Teleostei</taxon>
        <taxon>Anguilliformes</taxon>
        <taxon>Anguillidae</taxon>
        <taxon>Anguilla</taxon>
    </lineage>
</organism>
<dbReference type="EMBL" id="GBXM01056919">
    <property type="protein sequence ID" value="JAH51658.1"/>
    <property type="molecule type" value="Transcribed_RNA"/>
</dbReference>
<reference evidence="1" key="2">
    <citation type="journal article" date="2015" name="Fish Shellfish Immunol.">
        <title>Early steps in the European eel (Anguilla anguilla)-Vibrio vulnificus interaction in the gills: Role of the RtxA13 toxin.</title>
        <authorList>
            <person name="Callol A."/>
            <person name="Pajuelo D."/>
            <person name="Ebbesson L."/>
            <person name="Teles M."/>
            <person name="MacKenzie S."/>
            <person name="Amaro C."/>
        </authorList>
    </citation>
    <scope>NUCLEOTIDE SEQUENCE</scope>
</reference>